<dbReference type="GO" id="GO:0008757">
    <property type="term" value="F:S-adenosylmethionine-dependent methyltransferase activity"/>
    <property type="evidence" value="ECO:0007669"/>
    <property type="project" value="InterPro"/>
</dbReference>
<evidence type="ECO:0000313" key="7">
    <source>
        <dbReference type="Proteomes" id="UP000327013"/>
    </source>
</evidence>
<evidence type="ECO:0000256" key="3">
    <source>
        <dbReference type="ARBA" id="ARBA00022691"/>
    </source>
</evidence>
<keyword evidence="1 4" id="KW-0489">Methyltransferase</keyword>
<feature type="region of interest" description="SAM motif III" evidence="4">
    <location>
        <begin position="215"/>
        <end position="224"/>
    </location>
</feature>
<accession>A0A5N6RIB5</accession>
<dbReference type="Gene3D" id="3.40.50.150">
    <property type="entry name" value="Vaccinia Virus protein VP39"/>
    <property type="match status" value="1"/>
</dbReference>
<keyword evidence="7" id="KW-1185">Reference proteome</keyword>
<gene>
    <name evidence="6" type="ORF">FH972_016078</name>
</gene>
<evidence type="ECO:0000259" key="5">
    <source>
        <dbReference type="Pfam" id="PF08241"/>
    </source>
</evidence>
<dbReference type="InterPro" id="IPR025774">
    <property type="entry name" value="PiNMT-like"/>
</dbReference>
<name>A0A5N6RIB5_9ROSI</name>
<dbReference type="OrthoDB" id="8300214at2759"/>
<dbReference type="InterPro" id="IPR013216">
    <property type="entry name" value="Methyltransf_11"/>
</dbReference>
<proteinExistence type="inferred from homology"/>
<dbReference type="PANTHER" id="PTHR43591">
    <property type="entry name" value="METHYLTRANSFERASE"/>
    <property type="match status" value="1"/>
</dbReference>
<evidence type="ECO:0000256" key="1">
    <source>
        <dbReference type="ARBA" id="ARBA00022603"/>
    </source>
</evidence>
<keyword evidence="3 4" id="KW-0949">S-adenosyl-L-methionine</keyword>
<dbReference type="PROSITE" id="PS51581">
    <property type="entry name" value="SAM_GTMT"/>
    <property type="match status" value="1"/>
</dbReference>
<dbReference type="InterPro" id="IPR029063">
    <property type="entry name" value="SAM-dependent_MTases_sf"/>
</dbReference>
<dbReference type="Proteomes" id="UP000327013">
    <property type="component" value="Chromosome 6"/>
</dbReference>
<evidence type="ECO:0000256" key="2">
    <source>
        <dbReference type="ARBA" id="ARBA00022679"/>
    </source>
</evidence>
<evidence type="ECO:0000256" key="4">
    <source>
        <dbReference type="PROSITE-ProRule" id="PRU00914"/>
    </source>
</evidence>
<keyword evidence="2 4" id="KW-0808">Transferase</keyword>
<dbReference type="SUPFAM" id="SSF53335">
    <property type="entry name" value="S-adenosyl-L-methionine-dependent methyltransferases"/>
    <property type="match status" value="1"/>
</dbReference>
<feature type="domain" description="Methyltransferase type 11" evidence="5">
    <location>
        <begin position="126"/>
        <end position="224"/>
    </location>
</feature>
<dbReference type="GO" id="GO:0032259">
    <property type="term" value="P:methylation"/>
    <property type="evidence" value="ECO:0007669"/>
    <property type="project" value="UniProtKB-UniRule"/>
</dbReference>
<reference evidence="6 7" key="1">
    <citation type="submission" date="2019-06" db="EMBL/GenBank/DDBJ databases">
        <title>A chromosomal-level reference genome of Carpinus fangiana (Coryloideae, Betulaceae).</title>
        <authorList>
            <person name="Yang X."/>
            <person name="Wang Z."/>
            <person name="Zhang L."/>
            <person name="Hao G."/>
            <person name="Liu J."/>
            <person name="Yang Y."/>
        </authorList>
    </citation>
    <scope>NUCLEOTIDE SEQUENCE [LARGE SCALE GENOMIC DNA]</scope>
    <source>
        <strain evidence="6">Cfa_2016G</strain>
        <tissue evidence="6">Leaf</tissue>
    </source>
</reference>
<sequence length="343" mass="37867">MTTSVFPNCQLLYTCCPRPLLLNRTPGSTSSNRRRLTLAVTATTRAMEAERKNDDGALKKGIAEFYDESSGMWEDIWGDHMHHGFYDPNSTVSVSDHRAAQIRMIDEALRFAGLSEDPTKGPKSVVDVGCGIGGSSRYLARKYGAKCQGITLSPVQAQRANALAAAQGLADKASFQVADALEQPFPDGQFDLVWSMESGEHMPDKAKFVNELVRVAAPGATIIIVTWCHRDLAPSEEALQPWEKELLNKICKSYYLPAWCSTADYVKLLESLSLQDIKTADWSPYVAPFWPAVIRSALTWKGLTSLLQSGLKTIKGALAMPRMMEGFKKDLIKFAIITCQKPE</sequence>
<dbReference type="EMBL" id="CM017326">
    <property type="protein sequence ID" value="KAE8077521.1"/>
    <property type="molecule type" value="Genomic_DNA"/>
</dbReference>
<dbReference type="CDD" id="cd02440">
    <property type="entry name" value="AdoMet_MTases"/>
    <property type="match status" value="1"/>
</dbReference>
<dbReference type="PANTHER" id="PTHR43591:SF81">
    <property type="entry name" value="MAGNESIUM PROTOPORPHYRIN IX METHYLTRANSFERASE, CHLOROPLASTIC-RELATED"/>
    <property type="match status" value="1"/>
</dbReference>
<dbReference type="Pfam" id="PF08241">
    <property type="entry name" value="Methyltransf_11"/>
    <property type="match status" value="1"/>
</dbReference>
<protein>
    <recommendedName>
        <fullName evidence="5">Methyltransferase type 11 domain-containing protein</fullName>
    </recommendedName>
</protein>
<feature type="region of interest" description="SAM motif II" evidence="4">
    <location>
        <begin position="188"/>
        <end position="196"/>
    </location>
</feature>
<feature type="region of interest" description="SAM motif I" evidence="4">
    <location>
        <begin position="125"/>
        <end position="134"/>
    </location>
</feature>
<organism evidence="6 7">
    <name type="scientific">Carpinus fangiana</name>
    <dbReference type="NCBI Taxonomy" id="176857"/>
    <lineage>
        <taxon>Eukaryota</taxon>
        <taxon>Viridiplantae</taxon>
        <taxon>Streptophyta</taxon>
        <taxon>Embryophyta</taxon>
        <taxon>Tracheophyta</taxon>
        <taxon>Spermatophyta</taxon>
        <taxon>Magnoliopsida</taxon>
        <taxon>eudicotyledons</taxon>
        <taxon>Gunneridae</taxon>
        <taxon>Pentapetalae</taxon>
        <taxon>rosids</taxon>
        <taxon>fabids</taxon>
        <taxon>Fagales</taxon>
        <taxon>Betulaceae</taxon>
        <taxon>Carpinus</taxon>
    </lineage>
</organism>
<comment type="similarity">
    <text evidence="4">Belongs to the class I-like SAM-binding methyltransferase superfamily. gTMT family.</text>
</comment>
<dbReference type="AlphaFoldDB" id="A0A5N6RIB5"/>
<evidence type="ECO:0000313" key="6">
    <source>
        <dbReference type="EMBL" id="KAE8077521.1"/>
    </source>
</evidence>